<sequence>MTSEEERGLLTSRDAGPVDIVNRDGRGGFLLLGDHAGNAVPEQLEGLGLSKADMMSHIALDLGVADIGRLLARVLDAPFAAQRYSRLVIDCNRALSDDEAITPMSDRVIIPRNSCLQPAEREARAEAIYRPYHRAIADLLDERSLRNRPTIPVSLHSFTPTLAGDARPWHIGVLYGGGDERFATEVLHALRLEDGLIVGDNRPYQFDDTDFTVPYHAIAAGLPYVEIELRQDEIATSDQQAHWATLLAQILTSAAQKIGIQSTSAQ</sequence>
<dbReference type="Gene3D" id="3.40.630.40">
    <property type="entry name" value="Zn-dependent exopeptidases"/>
    <property type="match status" value="1"/>
</dbReference>
<dbReference type="InterPro" id="IPR011227">
    <property type="entry name" value="UCP029730"/>
</dbReference>
<gene>
    <name evidence="1" type="ORF">ENE74_14880</name>
</gene>
<dbReference type="AlphaFoldDB" id="A0A437J4N4"/>
<dbReference type="Pfam" id="PF05013">
    <property type="entry name" value="FGase"/>
    <property type="match status" value="1"/>
</dbReference>
<keyword evidence="2" id="KW-1185">Reference proteome</keyword>
<dbReference type="EMBL" id="RZUL01000006">
    <property type="protein sequence ID" value="RVT39640.1"/>
    <property type="molecule type" value="Genomic_DNA"/>
</dbReference>
<dbReference type="PIRSF" id="PIRSF029730">
    <property type="entry name" value="UCP029730"/>
    <property type="match status" value="1"/>
</dbReference>
<proteinExistence type="predicted"/>
<keyword evidence="1" id="KW-0378">Hydrolase</keyword>
<evidence type="ECO:0000313" key="2">
    <source>
        <dbReference type="Proteomes" id="UP000282977"/>
    </source>
</evidence>
<dbReference type="SUPFAM" id="SSF53187">
    <property type="entry name" value="Zn-dependent exopeptidases"/>
    <property type="match status" value="1"/>
</dbReference>
<dbReference type="GO" id="GO:0016787">
    <property type="term" value="F:hydrolase activity"/>
    <property type="evidence" value="ECO:0007669"/>
    <property type="project" value="UniProtKB-KW"/>
</dbReference>
<organism evidence="1 2">
    <name type="scientific">Sphingobium algorifonticola</name>
    <dbReference type="NCBI Taxonomy" id="2008318"/>
    <lineage>
        <taxon>Bacteria</taxon>
        <taxon>Pseudomonadati</taxon>
        <taxon>Pseudomonadota</taxon>
        <taxon>Alphaproteobacteria</taxon>
        <taxon>Sphingomonadales</taxon>
        <taxon>Sphingomonadaceae</taxon>
        <taxon>Sphingobium</taxon>
    </lineage>
</organism>
<protein>
    <submittedName>
        <fullName evidence="1">N-formylglutamate amidohydrolase</fullName>
    </submittedName>
</protein>
<comment type="caution">
    <text evidence="1">The sequence shown here is derived from an EMBL/GenBank/DDBJ whole genome shotgun (WGS) entry which is preliminary data.</text>
</comment>
<reference evidence="1 2" key="1">
    <citation type="submission" date="2019-01" db="EMBL/GenBank/DDBJ databases">
        <authorList>
            <person name="Chen W.-M."/>
        </authorList>
    </citation>
    <scope>NUCLEOTIDE SEQUENCE [LARGE SCALE GENOMIC DNA]</scope>
    <source>
        <strain evidence="1 2">TLA-22</strain>
    </source>
</reference>
<dbReference type="OrthoDB" id="9815326at2"/>
<accession>A0A437J4N4</accession>
<dbReference type="Proteomes" id="UP000282977">
    <property type="component" value="Unassembled WGS sequence"/>
</dbReference>
<dbReference type="InterPro" id="IPR007709">
    <property type="entry name" value="N-FG_amidohydro"/>
</dbReference>
<evidence type="ECO:0000313" key="1">
    <source>
        <dbReference type="EMBL" id="RVT39640.1"/>
    </source>
</evidence>
<name>A0A437J4N4_9SPHN</name>
<dbReference type="RefSeq" id="WP_127691715.1">
    <property type="nucleotide sequence ID" value="NZ_RZUL01000006.1"/>
</dbReference>